<keyword evidence="1" id="KW-0150">Chloroplast</keyword>
<organism evidence="1">
    <name type="scientific">Selaginella remotifolia</name>
    <name type="common">Spikemoss</name>
    <dbReference type="NCBI Taxonomy" id="137170"/>
    <lineage>
        <taxon>Eukaryota</taxon>
        <taxon>Viridiplantae</taxon>
        <taxon>Streptophyta</taxon>
        <taxon>Embryophyta</taxon>
        <taxon>Tracheophyta</taxon>
        <taxon>Lycopodiopsida</taxon>
        <taxon>Selaginellales</taxon>
        <taxon>Selaginellaceae</taxon>
        <taxon>Selaginella</taxon>
    </lineage>
</organism>
<gene>
    <name evidence="1" type="primary">psbM</name>
</gene>
<geneLocation type="chloroplast" evidence="1"/>
<reference evidence="1" key="2">
    <citation type="journal article" date="2019" name="J. ISSAAS">
        <title>The Unique Evolutionary Trajectory 1 and Dynamic Conformations of DR and IR/DR-coexisting Plastomes of the Early Vascular Plant Selaginellaceae (Lycophyte).</title>
        <authorList>
            <person name="Zhang H.-R."/>
            <person name="Xiang Q.-P."/>
            <person name="Zhang X.-C."/>
        </authorList>
    </citation>
    <scope>NUCLEOTIDE SEQUENCE</scope>
</reference>
<dbReference type="GeneID" id="39721592"/>
<dbReference type="GeneID" id="39721593"/>
<sequence>MEEADTPAFIATAPSVSIPTASPVTPHVKTVGRIAAAKER</sequence>
<dbReference type="AlphaFoldDB" id="A0A482CGG9"/>
<dbReference type="RefSeq" id="YP_009589677.1">
    <property type="nucleotide sequence ID" value="NC_041644.1"/>
</dbReference>
<protein>
    <submittedName>
        <fullName evidence="1">Photosystem II protein M</fullName>
    </submittedName>
</protein>
<evidence type="ECO:0000313" key="1">
    <source>
        <dbReference type="EMBL" id="QBL76260.1"/>
    </source>
</evidence>
<accession>A0A482CGG9</accession>
<dbReference type="RefSeq" id="YP_009589725.1">
    <property type="nucleotide sequence ID" value="NC_041644.1"/>
</dbReference>
<keyword evidence="1" id="KW-0934">Plastid</keyword>
<name>A0A482CGG9_SELRE</name>
<proteinExistence type="predicted"/>
<dbReference type="EMBL" id="MH598535">
    <property type="protein sequence ID" value="QBL76308.1"/>
    <property type="molecule type" value="Genomic_DNA"/>
</dbReference>
<dbReference type="InterPro" id="IPR037269">
    <property type="entry name" value="PSII_PsbM_sf"/>
</dbReference>
<reference evidence="1" key="1">
    <citation type="submission" date="2018-07" db="EMBL/GenBank/DDBJ databases">
        <authorList>
            <person name="Zhang H."/>
            <person name="Zhang X."/>
        </authorList>
    </citation>
    <scope>NUCLEOTIDE SEQUENCE</scope>
</reference>
<dbReference type="EMBL" id="MH598535">
    <property type="protein sequence ID" value="QBL76260.1"/>
    <property type="molecule type" value="Genomic_DNA"/>
</dbReference>
<dbReference type="SUPFAM" id="SSF161033">
    <property type="entry name" value="Photosystem II reaction center protein M, PsbM"/>
    <property type="match status" value="1"/>
</dbReference>
<dbReference type="GO" id="GO:0019684">
    <property type="term" value="P:photosynthesis, light reaction"/>
    <property type="evidence" value="ECO:0007669"/>
    <property type="project" value="InterPro"/>
</dbReference>